<feature type="transmembrane region" description="Helical" evidence="2">
    <location>
        <begin position="103"/>
        <end position="126"/>
    </location>
</feature>
<dbReference type="OMA" id="NQATDEY"/>
<keyword evidence="2" id="KW-0812">Transmembrane</keyword>
<dbReference type="InterPro" id="IPR009724">
    <property type="entry name" value="TMEM70"/>
</dbReference>
<feature type="transmembrane region" description="Helical" evidence="2">
    <location>
        <begin position="77"/>
        <end position="97"/>
    </location>
</feature>
<keyword evidence="2" id="KW-1133">Transmembrane helix</keyword>
<gene>
    <name evidence="3" type="ORF">CAPTEDRAFT_174427</name>
</gene>
<dbReference type="InterPro" id="IPR045325">
    <property type="entry name" value="TMEM70/TMEM186/TMEM223"/>
</dbReference>
<evidence type="ECO:0000313" key="5">
    <source>
        <dbReference type="Proteomes" id="UP000014760"/>
    </source>
</evidence>
<name>R7U9L6_CAPTE</name>
<evidence type="ECO:0000256" key="1">
    <source>
        <dbReference type="ARBA" id="ARBA00005280"/>
    </source>
</evidence>
<dbReference type="PANTHER" id="PTHR13281">
    <property type="entry name" value="TRANSMEMBRANE PROTEIN 70, MITOCHONDRIAL"/>
    <property type="match status" value="1"/>
</dbReference>
<dbReference type="OrthoDB" id="156886at2759"/>
<keyword evidence="5" id="KW-1185">Reference proteome</keyword>
<proteinExistence type="inferred from homology"/>
<keyword evidence="2" id="KW-0472">Membrane</keyword>
<dbReference type="GO" id="GO:0031966">
    <property type="term" value="C:mitochondrial membrane"/>
    <property type="evidence" value="ECO:0007669"/>
    <property type="project" value="TreeGrafter"/>
</dbReference>
<dbReference type="HOGENOM" id="CLU_096509_0_0_1"/>
<dbReference type="Proteomes" id="UP000014760">
    <property type="component" value="Unassembled WGS sequence"/>
</dbReference>
<dbReference type="EMBL" id="AMQN01001606">
    <property type="status" value="NOT_ANNOTATED_CDS"/>
    <property type="molecule type" value="Genomic_DNA"/>
</dbReference>
<dbReference type="STRING" id="283909.R7U9L6"/>
<reference evidence="4" key="3">
    <citation type="submission" date="2015-06" db="UniProtKB">
        <authorList>
            <consortium name="EnsemblMetazoa"/>
        </authorList>
    </citation>
    <scope>IDENTIFICATION</scope>
</reference>
<dbReference type="PANTHER" id="PTHR13281:SF0">
    <property type="entry name" value="TRANSMEMBRANE PROTEIN 70, MITOCHONDRIAL"/>
    <property type="match status" value="1"/>
</dbReference>
<reference evidence="3 5" key="2">
    <citation type="journal article" date="2013" name="Nature">
        <title>Insights into bilaterian evolution from three spiralian genomes.</title>
        <authorList>
            <person name="Simakov O."/>
            <person name="Marletaz F."/>
            <person name="Cho S.J."/>
            <person name="Edsinger-Gonzales E."/>
            <person name="Havlak P."/>
            <person name="Hellsten U."/>
            <person name="Kuo D.H."/>
            <person name="Larsson T."/>
            <person name="Lv J."/>
            <person name="Arendt D."/>
            <person name="Savage R."/>
            <person name="Osoegawa K."/>
            <person name="de Jong P."/>
            <person name="Grimwood J."/>
            <person name="Chapman J.A."/>
            <person name="Shapiro H."/>
            <person name="Aerts A."/>
            <person name="Otillar R.P."/>
            <person name="Terry A.Y."/>
            <person name="Boore J.L."/>
            <person name="Grigoriev I.V."/>
            <person name="Lindberg D.R."/>
            <person name="Seaver E.C."/>
            <person name="Weisblat D.A."/>
            <person name="Putnam N.H."/>
            <person name="Rokhsar D.S."/>
        </authorList>
    </citation>
    <scope>NUCLEOTIDE SEQUENCE</scope>
    <source>
        <strain evidence="3 5">I ESC-2004</strain>
    </source>
</reference>
<protein>
    <recommendedName>
        <fullName evidence="6">Transmembrane protein 70 homolog, mitochondrial</fullName>
    </recommendedName>
</protein>
<reference evidence="5" key="1">
    <citation type="submission" date="2012-12" db="EMBL/GenBank/DDBJ databases">
        <authorList>
            <person name="Hellsten U."/>
            <person name="Grimwood J."/>
            <person name="Chapman J.A."/>
            <person name="Shapiro H."/>
            <person name="Aerts A."/>
            <person name="Otillar R.P."/>
            <person name="Terry A.Y."/>
            <person name="Boore J.L."/>
            <person name="Simakov O."/>
            <person name="Marletaz F."/>
            <person name="Cho S.-J."/>
            <person name="Edsinger-Gonzales E."/>
            <person name="Havlak P."/>
            <person name="Kuo D.-H."/>
            <person name="Larsson T."/>
            <person name="Lv J."/>
            <person name="Arendt D."/>
            <person name="Savage R."/>
            <person name="Osoegawa K."/>
            <person name="de Jong P."/>
            <person name="Lindberg D.R."/>
            <person name="Seaver E.C."/>
            <person name="Weisblat D.A."/>
            <person name="Putnam N.H."/>
            <person name="Grigoriev I.V."/>
            <person name="Rokhsar D.S."/>
        </authorList>
    </citation>
    <scope>NUCLEOTIDE SEQUENCE</scope>
    <source>
        <strain evidence="5">I ESC-2004</strain>
    </source>
</reference>
<evidence type="ECO:0000313" key="3">
    <source>
        <dbReference type="EMBL" id="ELU02689.1"/>
    </source>
</evidence>
<dbReference type="FunCoup" id="R7U9L6">
    <property type="interactions" value="1004"/>
</dbReference>
<evidence type="ECO:0008006" key="6">
    <source>
        <dbReference type="Google" id="ProtNLM"/>
    </source>
</evidence>
<sequence>MLWRMASLRSLLPVGGSILRSCLRQQSLPLLRSTPVIATQKATLFEMKTEDFPARHPDRGTLVYAGTLSRMVKAAKIFSLGSSMVALGLQPFIVAQLDSLPRVLQFAVSGGVSFFILVTPVLLHFLTKRYVTSIYFNRDEEEFTAATYTVVLREKLHKFSVKDIEVPSSPMLLTTVTVKGTPLFFDPSYFIDQDAYNKLMKYDEPIDWEVPKKESE</sequence>
<dbReference type="EMBL" id="KB303857">
    <property type="protein sequence ID" value="ELU02689.1"/>
    <property type="molecule type" value="Genomic_DNA"/>
</dbReference>
<dbReference type="GO" id="GO:0033615">
    <property type="term" value="P:mitochondrial proton-transporting ATP synthase complex assembly"/>
    <property type="evidence" value="ECO:0007669"/>
    <property type="project" value="TreeGrafter"/>
</dbReference>
<dbReference type="AlphaFoldDB" id="R7U9L6"/>
<accession>R7U9L6</accession>
<evidence type="ECO:0000313" key="4">
    <source>
        <dbReference type="EnsemblMetazoa" id="CapteP174427"/>
    </source>
</evidence>
<evidence type="ECO:0000256" key="2">
    <source>
        <dbReference type="SAM" id="Phobius"/>
    </source>
</evidence>
<dbReference type="Pfam" id="PF06979">
    <property type="entry name" value="TMEM70"/>
    <property type="match status" value="1"/>
</dbReference>
<comment type="similarity">
    <text evidence="1">Belongs to the TMEM70 family.</text>
</comment>
<dbReference type="EnsemblMetazoa" id="CapteT174427">
    <property type="protein sequence ID" value="CapteP174427"/>
    <property type="gene ID" value="CapteG174427"/>
</dbReference>
<organism evidence="3">
    <name type="scientific">Capitella teleta</name>
    <name type="common">Polychaete worm</name>
    <dbReference type="NCBI Taxonomy" id="283909"/>
    <lineage>
        <taxon>Eukaryota</taxon>
        <taxon>Metazoa</taxon>
        <taxon>Spiralia</taxon>
        <taxon>Lophotrochozoa</taxon>
        <taxon>Annelida</taxon>
        <taxon>Polychaeta</taxon>
        <taxon>Sedentaria</taxon>
        <taxon>Scolecida</taxon>
        <taxon>Capitellidae</taxon>
        <taxon>Capitella</taxon>
    </lineage>
</organism>